<dbReference type="KEGG" id="bsto:C0V70_06240"/>
<sequence length="175" mass="19961">MKLLLGVMLLLTFSCSNHSLQDYKDERPELNLRSFFDGKLYAQGIVQDRSGKVIKRFNVDIVASWEGNVCTLDEKFEYSDQSKSTRVWRLTETAPGKYEGVAGDVIGVANGEVAGNTFYFNYTLDVPVGDKTFHILFKDWMFLLDKNTLLARSYMTKWGFNVGEVTLIMTKKEGR</sequence>
<evidence type="ECO:0000313" key="1">
    <source>
        <dbReference type="EMBL" id="AUN97716.1"/>
    </source>
</evidence>
<dbReference type="Proteomes" id="UP000235584">
    <property type="component" value="Chromosome"/>
</dbReference>
<name>A0A2K9NQA8_BACTC</name>
<dbReference type="AlphaFoldDB" id="A0A2K9NQA8"/>
<accession>A0A2K9NQA8</accession>
<gene>
    <name evidence="1" type="ORF">C0V70_06240</name>
</gene>
<organism evidence="1 2">
    <name type="scientific">Bacteriovorax stolpii</name>
    <name type="common">Bdellovibrio stolpii</name>
    <dbReference type="NCBI Taxonomy" id="960"/>
    <lineage>
        <taxon>Bacteria</taxon>
        <taxon>Pseudomonadati</taxon>
        <taxon>Bdellovibrionota</taxon>
        <taxon>Bacteriovoracia</taxon>
        <taxon>Bacteriovoracales</taxon>
        <taxon>Bacteriovoracaceae</taxon>
        <taxon>Bacteriovorax</taxon>
    </lineage>
</organism>
<evidence type="ECO:0000313" key="2">
    <source>
        <dbReference type="Proteomes" id="UP000235584"/>
    </source>
</evidence>
<keyword evidence="2" id="KW-1185">Reference proteome</keyword>
<dbReference type="InterPro" id="IPR024409">
    <property type="entry name" value="DUF3833"/>
</dbReference>
<dbReference type="PROSITE" id="PS51257">
    <property type="entry name" value="PROKAR_LIPOPROTEIN"/>
    <property type="match status" value="1"/>
</dbReference>
<dbReference type="EMBL" id="CP025704">
    <property type="protein sequence ID" value="AUN97716.1"/>
    <property type="molecule type" value="Genomic_DNA"/>
</dbReference>
<reference evidence="1 2" key="1">
    <citation type="submission" date="2018-01" db="EMBL/GenBank/DDBJ databases">
        <title>Complete genome sequence of Bacteriovorax stolpii DSM12778.</title>
        <authorList>
            <person name="Tang B."/>
            <person name="Chang J."/>
        </authorList>
    </citation>
    <scope>NUCLEOTIDE SEQUENCE [LARGE SCALE GENOMIC DNA]</scope>
    <source>
        <strain evidence="1 2">DSM 12778</strain>
    </source>
</reference>
<dbReference type="RefSeq" id="WP_102243009.1">
    <property type="nucleotide sequence ID" value="NZ_CP025704.1"/>
</dbReference>
<proteinExistence type="predicted"/>
<protein>
    <submittedName>
        <fullName evidence="1">DUF3833 domain-containing protein</fullName>
    </submittedName>
</protein>
<dbReference type="Pfam" id="PF12915">
    <property type="entry name" value="DUF3833"/>
    <property type="match status" value="1"/>
</dbReference>